<name>A0A094SLZ0_9ZZZZ</name>
<reference evidence="1" key="1">
    <citation type="submission" date="2014-06" db="EMBL/GenBank/DDBJ databases">
        <title>Key roles for freshwater Actinobacteria revealed by deep metagenomic sequencing.</title>
        <authorList>
            <person name="Ghai R."/>
            <person name="Mizuno C.M."/>
            <person name="Picazo A."/>
            <person name="Camacho A."/>
            <person name="Rodriguez-Valera F."/>
        </authorList>
    </citation>
    <scope>NUCLEOTIDE SEQUENCE</scope>
</reference>
<dbReference type="PANTHER" id="PTHR36302">
    <property type="entry name" value="BLR7088 PROTEIN"/>
    <property type="match status" value="1"/>
</dbReference>
<evidence type="ECO:0000313" key="1">
    <source>
        <dbReference type="EMBL" id="KGA19578.1"/>
    </source>
</evidence>
<accession>A0A094SLZ0</accession>
<dbReference type="InterPro" id="IPR007410">
    <property type="entry name" value="LpqE-like"/>
</dbReference>
<gene>
    <name evidence="1" type="ORF">GM51_6405</name>
</gene>
<comment type="caution">
    <text evidence="1">The sequence shown here is derived from an EMBL/GenBank/DDBJ whole genome shotgun (WGS) entry which is preliminary data.</text>
</comment>
<proteinExistence type="predicted"/>
<dbReference type="EMBL" id="JNSL01000029">
    <property type="protein sequence ID" value="KGA19578.1"/>
    <property type="molecule type" value="Genomic_DNA"/>
</dbReference>
<dbReference type="SUPFAM" id="SSF110087">
    <property type="entry name" value="DR1885-like metal-binding protein"/>
    <property type="match status" value="1"/>
</dbReference>
<dbReference type="InterPro" id="IPR058248">
    <property type="entry name" value="Lxx211020-like"/>
</dbReference>
<dbReference type="PROSITE" id="PS51257">
    <property type="entry name" value="PROKAR_LIPOPROTEIN"/>
    <property type="match status" value="1"/>
</dbReference>
<dbReference type="PANTHER" id="PTHR36302:SF1">
    <property type="entry name" value="COPPER CHAPERONE PCU(A)C"/>
    <property type="match status" value="1"/>
</dbReference>
<organism evidence="1">
    <name type="scientific">freshwater metagenome</name>
    <dbReference type="NCBI Taxonomy" id="449393"/>
    <lineage>
        <taxon>unclassified sequences</taxon>
        <taxon>metagenomes</taxon>
        <taxon>ecological metagenomes</taxon>
    </lineage>
</organism>
<dbReference type="InterPro" id="IPR036182">
    <property type="entry name" value="PCuAC_sf"/>
</dbReference>
<protein>
    <recommendedName>
        <fullName evidence="2">Copper chaperone PCu(A)C</fullName>
    </recommendedName>
</protein>
<dbReference type="Gene3D" id="2.60.40.1890">
    <property type="entry name" value="PCu(A)C copper chaperone"/>
    <property type="match status" value="1"/>
</dbReference>
<dbReference type="Pfam" id="PF04314">
    <property type="entry name" value="PCuAC"/>
    <property type="match status" value="2"/>
</dbReference>
<sequence length="182" mass="18601">MKTKTPRLVLGAFLAIGLSTLASCGGSDSASDTTAVATPATPVITVSGQWARTSPDATDMGAAYLTINSDTDDSLVSAMVDSSVAAMAQIHEMVPVDNGMSTASTMAGSPSTTMDSSAMTMKEVDQIDIVAGTALELKPGGYHVMLMKLVKPLLTGETFKVTLTFAKAGAVVVDVPVLEDAP</sequence>
<evidence type="ECO:0008006" key="2">
    <source>
        <dbReference type="Google" id="ProtNLM"/>
    </source>
</evidence>
<dbReference type="AlphaFoldDB" id="A0A094SLZ0"/>